<name>A0A4Y2KIC7_ARAVE</name>
<proteinExistence type="predicted"/>
<gene>
    <name evidence="1" type="ORF">AVEN_166694_1</name>
</gene>
<evidence type="ECO:0000313" key="1">
    <source>
        <dbReference type="EMBL" id="GBN01153.1"/>
    </source>
</evidence>
<evidence type="ECO:0000313" key="2">
    <source>
        <dbReference type="Proteomes" id="UP000499080"/>
    </source>
</evidence>
<accession>A0A4Y2KIC7</accession>
<organism evidence="1 2">
    <name type="scientific">Araneus ventricosus</name>
    <name type="common">Orbweaver spider</name>
    <name type="synonym">Epeira ventricosa</name>
    <dbReference type="NCBI Taxonomy" id="182803"/>
    <lineage>
        <taxon>Eukaryota</taxon>
        <taxon>Metazoa</taxon>
        <taxon>Ecdysozoa</taxon>
        <taxon>Arthropoda</taxon>
        <taxon>Chelicerata</taxon>
        <taxon>Arachnida</taxon>
        <taxon>Araneae</taxon>
        <taxon>Araneomorphae</taxon>
        <taxon>Entelegynae</taxon>
        <taxon>Araneoidea</taxon>
        <taxon>Araneidae</taxon>
        <taxon>Araneus</taxon>
    </lineage>
</organism>
<dbReference type="Proteomes" id="UP000499080">
    <property type="component" value="Unassembled WGS sequence"/>
</dbReference>
<dbReference type="AlphaFoldDB" id="A0A4Y2KIC7"/>
<reference evidence="1 2" key="1">
    <citation type="journal article" date="2019" name="Sci. Rep.">
        <title>Orb-weaving spider Araneus ventricosus genome elucidates the spidroin gene catalogue.</title>
        <authorList>
            <person name="Kono N."/>
            <person name="Nakamura H."/>
            <person name="Ohtoshi R."/>
            <person name="Moran D.A.P."/>
            <person name="Shinohara A."/>
            <person name="Yoshida Y."/>
            <person name="Fujiwara M."/>
            <person name="Mori M."/>
            <person name="Tomita M."/>
            <person name="Arakawa K."/>
        </authorList>
    </citation>
    <scope>NUCLEOTIDE SEQUENCE [LARGE SCALE GENOMIC DNA]</scope>
</reference>
<comment type="caution">
    <text evidence="1">The sequence shown here is derived from an EMBL/GenBank/DDBJ whole genome shotgun (WGS) entry which is preliminary data.</text>
</comment>
<sequence>MVNVTELRCYHQQTTPCQLYSTASRHLEKGGILKPQSESSIEISNSICEYVTSALLDDFSNFIVLGCDDTVVNTGVFNVVIRRIELKLQRPIQCIICLLHFNELPLGHLFEYIDAKTFGPSSYTGDIGRNLQSCEKLPLVAFNSIECELPGIDPTNVSYDQKYLLGICSAIGSDVWSSDLAKLQPGTFNLV</sequence>
<dbReference type="EMBL" id="BGPR01004588">
    <property type="protein sequence ID" value="GBN01153.1"/>
    <property type="molecule type" value="Genomic_DNA"/>
</dbReference>
<protein>
    <submittedName>
        <fullName evidence="1">Uncharacterized protein</fullName>
    </submittedName>
</protein>
<keyword evidence="2" id="KW-1185">Reference proteome</keyword>